<dbReference type="SUPFAM" id="SSF56925">
    <property type="entry name" value="OMPA-like"/>
    <property type="match status" value="1"/>
</dbReference>
<dbReference type="AlphaFoldDB" id="A0A1I5JH82"/>
<evidence type="ECO:0000256" key="1">
    <source>
        <dbReference type="SAM" id="SignalP"/>
    </source>
</evidence>
<dbReference type="EMBL" id="FOWR01000001">
    <property type="protein sequence ID" value="SFO72050.1"/>
    <property type="molecule type" value="Genomic_DNA"/>
</dbReference>
<accession>A0A1I5JH82</accession>
<feature type="chain" id="PRO_5010318729" evidence="1">
    <location>
        <begin position="20"/>
        <end position="181"/>
    </location>
</feature>
<keyword evidence="1" id="KW-0732">Signal</keyword>
<proteinExistence type="predicted"/>
<name>A0A1I5JH82_9GAMM</name>
<reference evidence="2 3" key="1">
    <citation type="submission" date="2016-10" db="EMBL/GenBank/DDBJ databases">
        <authorList>
            <person name="de Groot N.N."/>
        </authorList>
    </citation>
    <scope>NUCLEOTIDE SEQUENCE [LARGE SCALE GENOMIC DNA]</scope>
    <source>
        <strain evidence="2 3">DSM 15893</strain>
    </source>
</reference>
<protein>
    <submittedName>
        <fullName evidence="2">Outer membrane protein beta-barrel domain-containing protein</fullName>
    </submittedName>
</protein>
<organism evidence="2 3">
    <name type="scientific">Enterovibrio norvegicus DSM 15893</name>
    <dbReference type="NCBI Taxonomy" id="1121869"/>
    <lineage>
        <taxon>Bacteria</taxon>
        <taxon>Pseudomonadati</taxon>
        <taxon>Pseudomonadota</taxon>
        <taxon>Gammaproteobacteria</taxon>
        <taxon>Vibrionales</taxon>
        <taxon>Vibrionaceae</taxon>
        <taxon>Enterovibrio</taxon>
    </lineage>
</organism>
<dbReference type="InterPro" id="IPR011250">
    <property type="entry name" value="OMP/PagP_B-barrel"/>
</dbReference>
<dbReference type="RefSeq" id="WP_017015892.1">
    <property type="nucleotide sequence ID" value="NZ_FOWR01000001.1"/>
</dbReference>
<dbReference type="Proteomes" id="UP000182692">
    <property type="component" value="Unassembled WGS sequence"/>
</dbReference>
<feature type="signal peptide" evidence="1">
    <location>
        <begin position="1"/>
        <end position="19"/>
    </location>
</feature>
<evidence type="ECO:0000313" key="3">
    <source>
        <dbReference type="Proteomes" id="UP000182692"/>
    </source>
</evidence>
<evidence type="ECO:0000313" key="2">
    <source>
        <dbReference type="EMBL" id="SFO72050.1"/>
    </source>
</evidence>
<sequence length="181" mass="20192">MYKYVLATALVVLPLAANAQHYAAAGFTQVAHDAGFGDLHHHYDGGKIIYGHETDIEWLAIEGEVSHVSGRYPMGGRLVSSNSTYVHLTPTAYRNFDHNFRLFARSGLGKKWETDRYTYAGEQMRGTGSSFSYTYGAGVQHFYNLESGEKLVSRLGINRIGNVQRDRNESASIDLMFGARF</sequence>
<dbReference type="OrthoDB" id="9880618at2"/>
<dbReference type="GeneID" id="35873604"/>
<dbReference type="STRING" id="1121869.SAMN03084138_00193"/>
<dbReference type="Gene3D" id="2.40.160.20">
    <property type="match status" value="1"/>
</dbReference>
<gene>
    <name evidence="2" type="ORF">SAMN03084138_00193</name>
</gene>